<keyword evidence="3" id="KW-1003">Cell membrane</keyword>
<name>A0A4Y9VTB5_9PROT</name>
<gene>
    <name evidence="9" type="ORF">C3Y98_03965</name>
</gene>
<accession>A0A4Y9VTB5</accession>
<dbReference type="RefSeq" id="WP_135276811.1">
    <property type="nucleotide sequence ID" value="NZ_PQVH01000006.1"/>
</dbReference>
<evidence type="ECO:0000256" key="2">
    <source>
        <dbReference type="ARBA" id="ARBA00022448"/>
    </source>
</evidence>
<dbReference type="Proteomes" id="UP000297706">
    <property type="component" value="Unassembled WGS sequence"/>
</dbReference>
<comment type="subcellular location">
    <subcellularLocation>
        <location evidence="1 7">Cell membrane</location>
        <topology evidence="1 7">Multi-pass membrane protein</topology>
    </subcellularLocation>
</comment>
<dbReference type="Pfam" id="PF00528">
    <property type="entry name" value="BPD_transp_1"/>
    <property type="match status" value="1"/>
</dbReference>
<evidence type="ECO:0000313" key="9">
    <source>
        <dbReference type="EMBL" id="TFW72268.1"/>
    </source>
</evidence>
<dbReference type="PANTHER" id="PTHR30151:SF25">
    <property type="entry name" value="TAURINE TRANSPORT SYSTEM PERMEASE PROTEIN TAUC"/>
    <property type="match status" value="1"/>
</dbReference>
<evidence type="ECO:0000256" key="3">
    <source>
        <dbReference type="ARBA" id="ARBA00022475"/>
    </source>
</evidence>
<dbReference type="FunFam" id="1.10.3720.10:FF:000003">
    <property type="entry name" value="Aliphatic sulfonate ABC transporter permease"/>
    <property type="match status" value="1"/>
</dbReference>
<keyword evidence="6 7" id="KW-0472">Membrane</keyword>
<evidence type="ECO:0000259" key="8">
    <source>
        <dbReference type="PROSITE" id="PS50928"/>
    </source>
</evidence>
<feature type="transmembrane region" description="Helical" evidence="7">
    <location>
        <begin position="222"/>
        <end position="241"/>
    </location>
</feature>
<evidence type="ECO:0000313" key="10">
    <source>
        <dbReference type="Proteomes" id="UP000297706"/>
    </source>
</evidence>
<keyword evidence="5 7" id="KW-1133">Transmembrane helix</keyword>
<dbReference type="InterPro" id="IPR035906">
    <property type="entry name" value="MetI-like_sf"/>
</dbReference>
<protein>
    <submittedName>
        <fullName evidence="9">ABC transporter permease</fullName>
    </submittedName>
</protein>
<comment type="similarity">
    <text evidence="7">Belongs to the binding-protein-dependent transport system permease family.</text>
</comment>
<keyword evidence="2 7" id="KW-0813">Transport</keyword>
<sequence length="258" mass="28383">MTKIRDLANSLHANVLFFVSPILLLLAWAWVCSAGIFPEQILVSPAGVYQTAHELWGSGELQSHLHDSLYRLVLGFAIGSLLGLVFGVLMGLFKPIDAFFASTFNALRQVPTIAFIPMLVMIFGVEETFKIVVVAKAAFFPITMATYDAVKGIPRSYFEVSKVYQLSHISLVRHVILPATVPPILTGLRLALGRSWMVLVAAELIAADSGIGQMMEMGRQMFRIDIVLVGVLVTGLIGFLLDRSLRAVETHLGRWQQS</sequence>
<dbReference type="GO" id="GO:0005886">
    <property type="term" value="C:plasma membrane"/>
    <property type="evidence" value="ECO:0007669"/>
    <property type="project" value="UniProtKB-SubCell"/>
</dbReference>
<evidence type="ECO:0000256" key="6">
    <source>
        <dbReference type="ARBA" id="ARBA00023136"/>
    </source>
</evidence>
<dbReference type="AlphaFoldDB" id="A0A4Y9VTB5"/>
<dbReference type="SUPFAM" id="SSF161098">
    <property type="entry name" value="MetI-like"/>
    <property type="match status" value="1"/>
</dbReference>
<feature type="transmembrane region" description="Helical" evidence="7">
    <location>
        <begin position="69"/>
        <end position="93"/>
    </location>
</feature>
<feature type="transmembrane region" description="Helical" evidence="7">
    <location>
        <begin position="105"/>
        <end position="125"/>
    </location>
</feature>
<reference evidence="9 10" key="1">
    <citation type="submission" date="2018-02" db="EMBL/GenBank/DDBJ databases">
        <title>A novel lanthanide dependent methylotroph, Methylotenera sp. La3113.</title>
        <authorList>
            <person name="Lv H."/>
            <person name="Tani A."/>
        </authorList>
    </citation>
    <scope>NUCLEOTIDE SEQUENCE [LARGE SCALE GENOMIC DNA]</scope>
    <source>
        <strain evidence="9 10">La3113</strain>
    </source>
</reference>
<dbReference type="Gene3D" id="1.10.3720.10">
    <property type="entry name" value="MetI-like"/>
    <property type="match status" value="1"/>
</dbReference>
<keyword evidence="10" id="KW-1185">Reference proteome</keyword>
<keyword evidence="4 7" id="KW-0812">Transmembrane</keyword>
<dbReference type="PROSITE" id="PS50928">
    <property type="entry name" value="ABC_TM1"/>
    <property type="match status" value="1"/>
</dbReference>
<evidence type="ECO:0000256" key="5">
    <source>
        <dbReference type="ARBA" id="ARBA00022989"/>
    </source>
</evidence>
<dbReference type="EMBL" id="PQVH01000006">
    <property type="protein sequence ID" value="TFW72268.1"/>
    <property type="molecule type" value="Genomic_DNA"/>
</dbReference>
<dbReference type="CDD" id="cd06261">
    <property type="entry name" value="TM_PBP2"/>
    <property type="match status" value="1"/>
</dbReference>
<proteinExistence type="inferred from homology"/>
<dbReference type="GO" id="GO:0042918">
    <property type="term" value="P:alkanesulfonate transmembrane transport"/>
    <property type="evidence" value="ECO:0007669"/>
    <property type="project" value="UniProtKB-ARBA"/>
</dbReference>
<dbReference type="GO" id="GO:0010438">
    <property type="term" value="P:cellular response to sulfur starvation"/>
    <property type="evidence" value="ECO:0007669"/>
    <property type="project" value="TreeGrafter"/>
</dbReference>
<evidence type="ECO:0000256" key="4">
    <source>
        <dbReference type="ARBA" id="ARBA00022692"/>
    </source>
</evidence>
<feature type="domain" description="ABC transmembrane type-1" evidence="8">
    <location>
        <begin position="65"/>
        <end position="245"/>
    </location>
</feature>
<evidence type="ECO:0000256" key="7">
    <source>
        <dbReference type="RuleBase" id="RU363032"/>
    </source>
</evidence>
<evidence type="ECO:0000256" key="1">
    <source>
        <dbReference type="ARBA" id="ARBA00004651"/>
    </source>
</evidence>
<dbReference type="PANTHER" id="PTHR30151">
    <property type="entry name" value="ALKANE SULFONATE ABC TRANSPORTER-RELATED, MEMBRANE SUBUNIT"/>
    <property type="match status" value="1"/>
</dbReference>
<dbReference type="OrthoDB" id="5298727at2"/>
<comment type="caution">
    <text evidence="9">The sequence shown here is derived from an EMBL/GenBank/DDBJ whole genome shotgun (WGS) entry which is preliminary data.</text>
</comment>
<dbReference type="InterPro" id="IPR000515">
    <property type="entry name" value="MetI-like"/>
</dbReference>
<organism evidence="9 10">
    <name type="scientific">Methylotenera oryzisoli</name>
    <dbReference type="NCBI Taxonomy" id="2080758"/>
    <lineage>
        <taxon>Bacteria</taxon>
        <taxon>Pseudomonadati</taxon>
        <taxon>Pseudomonadota</taxon>
        <taxon>Betaproteobacteria</taxon>
        <taxon>Nitrosomonadales</taxon>
        <taxon>Methylophilaceae</taxon>
        <taxon>Methylotenera</taxon>
    </lineage>
</organism>